<dbReference type="PANTHER" id="PTHR32552">
    <property type="entry name" value="FERRICHROME IRON RECEPTOR-RELATED"/>
    <property type="match status" value="1"/>
</dbReference>
<keyword evidence="17" id="KW-1185">Reference proteome</keyword>
<feature type="signal peptide" evidence="13">
    <location>
        <begin position="1"/>
        <end position="23"/>
    </location>
</feature>
<evidence type="ECO:0000256" key="7">
    <source>
        <dbReference type="ARBA" id="ARBA00023065"/>
    </source>
</evidence>
<evidence type="ECO:0000256" key="1">
    <source>
        <dbReference type="ARBA" id="ARBA00004571"/>
    </source>
</evidence>
<proteinExistence type="inferred from homology"/>
<organism evidence="16 17">
    <name type="scientific">Pseudoteredinibacter isoporae</name>
    <dbReference type="NCBI Taxonomy" id="570281"/>
    <lineage>
        <taxon>Bacteria</taxon>
        <taxon>Pseudomonadati</taxon>
        <taxon>Pseudomonadota</taxon>
        <taxon>Gammaproteobacteria</taxon>
        <taxon>Cellvibrionales</taxon>
        <taxon>Cellvibrionaceae</taxon>
        <taxon>Pseudoteredinibacter</taxon>
    </lineage>
</organism>
<keyword evidence="13" id="KW-0732">Signal</keyword>
<keyword evidence="10 11" id="KW-0998">Cell outer membrane</keyword>
<dbReference type="InterPro" id="IPR000531">
    <property type="entry name" value="Beta-barrel_TonB"/>
</dbReference>
<keyword evidence="8 12" id="KW-0798">TonB box</keyword>
<evidence type="ECO:0000259" key="14">
    <source>
        <dbReference type="Pfam" id="PF00593"/>
    </source>
</evidence>
<feature type="chain" id="PRO_5031395355" evidence="13">
    <location>
        <begin position="24"/>
        <end position="721"/>
    </location>
</feature>
<evidence type="ECO:0000313" key="17">
    <source>
        <dbReference type="Proteomes" id="UP000528457"/>
    </source>
</evidence>
<dbReference type="CDD" id="cd01347">
    <property type="entry name" value="ligand_gated_channel"/>
    <property type="match status" value="1"/>
</dbReference>
<sequence length="721" mass="79405">MRPKILSVAIAASVLGCSTISHASIIEEVVVTAQKREQNLQDVGLAVTAFSGDQLAELGYTKTEDIVAQTPGLNVAQLHPTITTLNIRGVSQNDYADGYEAPVAVFVDGAYVSSMGAASAQLFDIQRVEILRGPQGTLFGRNATGGVLHYVSNAPSDEFDFYINGTIGNYGTKRVESAIGGSLSDDIQARLAMVVDRNDGLLKNRIGPNLRDTDARSLKLQVAWQPTDSLDVLLKLQHAKDDANGNGYQHTAAVNGSDGLGFIVPGPDPTGYEDRDGDVHAGDYDDIGFFNREINGSTLKLSYQLAESISLVSISDVNIIKKDYREDGDSGPNPFLSVETRQDQTQYSQEFQLSQEGENQRWQAGIYYLDIENRLSPQFELDFHPLGFAPDYGFAVQNAKNNSVLNTRSVALYGQTEFDLSENLSAILGARYTRDQRQIDYQGFDPFAADGITNLTLDEKIKFNNWSYKAQLDWRLSEDSLLYFGATKTHKAGNFQIRGDAPLGVIPHDQEELLNLEIGFKSDILGGLGRLNAAVFRYDYKDYQAFFTDPLFGATGTTLIQNLDANAYGGEIELAFSPSEGWDVLLGASYLHSTVKDVVFPNGTVKDGELPNAPRFTLNGLVRYAWPVMEGEASVQVDWNHSDNFSFSVLNSPIDQEPAYTLFNARANYKLPGNRWSVSLFINNLSDEEYRLYALDVSAIGLSESIYGPPRMYGVSVEYRM</sequence>
<dbReference type="RefSeq" id="WP_166851850.1">
    <property type="nucleotide sequence ID" value="NZ_JAAONY010000001.1"/>
</dbReference>
<evidence type="ECO:0000256" key="12">
    <source>
        <dbReference type="RuleBase" id="RU003357"/>
    </source>
</evidence>
<keyword evidence="4" id="KW-0410">Iron transport</keyword>
<gene>
    <name evidence="16" type="ORF">HNR48_000506</name>
</gene>
<evidence type="ECO:0000256" key="13">
    <source>
        <dbReference type="SAM" id="SignalP"/>
    </source>
</evidence>
<comment type="caution">
    <text evidence="16">The sequence shown here is derived from an EMBL/GenBank/DDBJ whole genome shotgun (WGS) entry which is preliminary data.</text>
</comment>
<dbReference type="PROSITE" id="PS51257">
    <property type="entry name" value="PROKAR_LIPOPROTEIN"/>
    <property type="match status" value="1"/>
</dbReference>
<keyword evidence="9 11" id="KW-0472">Membrane</keyword>
<dbReference type="Proteomes" id="UP000528457">
    <property type="component" value="Unassembled WGS sequence"/>
</dbReference>
<name>A0A7X0JQ38_9GAMM</name>
<dbReference type="GO" id="GO:0006826">
    <property type="term" value="P:iron ion transport"/>
    <property type="evidence" value="ECO:0007669"/>
    <property type="project" value="UniProtKB-KW"/>
</dbReference>
<dbReference type="AlphaFoldDB" id="A0A7X0JQ38"/>
<feature type="domain" description="TonB-dependent receptor-like beta-barrel" evidence="14">
    <location>
        <begin position="259"/>
        <end position="685"/>
    </location>
</feature>
<dbReference type="PROSITE" id="PS52016">
    <property type="entry name" value="TONB_DEPENDENT_REC_3"/>
    <property type="match status" value="1"/>
</dbReference>
<evidence type="ECO:0000256" key="3">
    <source>
        <dbReference type="ARBA" id="ARBA00022452"/>
    </source>
</evidence>
<keyword evidence="7" id="KW-0406">Ion transport</keyword>
<evidence type="ECO:0000313" key="16">
    <source>
        <dbReference type="EMBL" id="MBB6520228.1"/>
    </source>
</evidence>
<keyword evidence="3 11" id="KW-1134">Transmembrane beta strand</keyword>
<dbReference type="Pfam" id="PF07715">
    <property type="entry name" value="Plug"/>
    <property type="match status" value="1"/>
</dbReference>
<evidence type="ECO:0000256" key="2">
    <source>
        <dbReference type="ARBA" id="ARBA00022448"/>
    </source>
</evidence>
<keyword evidence="5 11" id="KW-0812">Transmembrane</keyword>
<comment type="subcellular location">
    <subcellularLocation>
        <location evidence="1 11">Cell outer membrane</location>
        <topology evidence="1 11">Multi-pass membrane protein</topology>
    </subcellularLocation>
</comment>
<reference evidence="16 17" key="1">
    <citation type="submission" date="2020-08" db="EMBL/GenBank/DDBJ databases">
        <title>Genomic Encyclopedia of Type Strains, Phase IV (KMG-IV): sequencing the most valuable type-strain genomes for metagenomic binning, comparative biology and taxonomic classification.</title>
        <authorList>
            <person name="Goeker M."/>
        </authorList>
    </citation>
    <scope>NUCLEOTIDE SEQUENCE [LARGE SCALE GENOMIC DNA]</scope>
    <source>
        <strain evidence="16 17">DSM 22368</strain>
    </source>
</reference>
<evidence type="ECO:0000256" key="4">
    <source>
        <dbReference type="ARBA" id="ARBA00022496"/>
    </source>
</evidence>
<dbReference type="Gene3D" id="2.40.170.20">
    <property type="entry name" value="TonB-dependent receptor, beta-barrel domain"/>
    <property type="match status" value="1"/>
</dbReference>
<dbReference type="InterPro" id="IPR012910">
    <property type="entry name" value="Plug_dom"/>
</dbReference>
<comment type="similarity">
    <text evidence="11 12">Belongs to the TonB-dependent receptor family.</text>
</comment>
<evidence type="ECO:0000256" key="6">
    <source>
        <dbReference type="ARBA" id="ARBA00023004"/>
    </source>
</evidence>
<dbReference type="InParanoid" id="A0A7X0JQ38"/>
<evidence type="ECO:0000256" key="5">
    <source>
        <dbReference type="ARBA" id="ARBA00022692"/>
    </source>
</evidence>
<evidence type="ECO:0000256" key="9">
    <source>
        <dbReference type="ARBA" id="ARBA00023136"/>
    </source>
</evidence>
<keyword evidence="6" id="KW-0408">Iron</keyword>
<keyword evidence="2 11" id="KW-0813">Transport</keyword>
<evidence type="ECO:0000259" key="15">
    <source>
        <dbReference type="Pfam" id="PF07715"/>
    </source>
</evidence>
<evidence type="ECO:0000256" key="8">
    <source>
        <dbReference type="ARBA" id="ARBA00023077"/>
    </source>
</evidence>
<feature type="domain" description="TonB-dependent receptor plug" evidence="15">
    <location>
        <begin position="40"/>
        <end position="147"/>
    </location>
</feature>
<dbReference type="Pfam" id="PF00593">
    <property type="entry name" value="TonB_dep_Rec_b-barrel"/>
    <property type="match status" value="1"/>
</dbReference>
<dbReference type="EMBL" id="JACHHT010000001">
    <property type="protein sequence ID" value="MBB6520228.1"/>
    <property type="molecule type" value="Genomic_DNA"/>
</dbReference>
<dbReference type="InterPro" id="IPR039426">
    <property type="entry name" value="TonB-dep_rcpt-like"/>
</dbReference>
<dbReference type="InterPro" id="IPR036942">
    <property type="entry name" value="Beta-barrel_TonB_sf"/>
</dbReference>
<accession>A0A7X0JQ38</accession>
<evidence type="ECO:0000256" key="11">
    <source>
        <dbReference type="PROSITE-ProRule" id="PRU01360"/>
    </source>
</evidence>
<keyword evidence="16" id="KW-0675">Receptor</keyword>
<protein>
    <submittedName>
        <fullName evidence="16">Iron complex outermembrane receptor protein</fullName>
    </submittedName>
</protein>
<dbReference type="SUPFAM" id="SSF56935">
    <property type="entry name" value="Porins"/>
    <property type="match status" value="1"/>
</dbReference>
<dbReference type="PANTHER" id="PTHR32552:SF81">
    <property type="entry name" value="TONB-DEPENDENT OUTER MEMBRANE RECEPTOR"/>
    <property type="match status" value="1"/>
</dbReference>
<dbReference type="GO" id="GO:0009279">
    <property type="term" value="C:cell outer membrane"/>
    <property type="evidence" value="ECO:0007669"/>
    <property type="project" value="UniProtKB-SubCell"/>
</dbReference>
<evidence type="ECO:0000256" key="10">
    <source>
        <dbReference type="ARBA" id="ARBA00023237"/>
    </source>
</evidence>